<keyword evidence="1" id="KW-0472">Membrane</keyword>
<name>A0A177EDB7_9MICR</name>
<gene>
    <name evidence="2" type="ORF">NEDG_01500</name>
</gene>
<reference evidence="2 3" key="1">
    <citation type="submission" date="2016-02" db="EMBL/GenBank/DDBJ databases">
        <title>Discovery of a natural microsporidian pathogen with a broad tissue tropism in Caenorhabditis elegans.</title>
        <authorList>
            <person name="Luallen R.J."/>
            <person name="Reinke A.W."/>
            <person name="Tong L."/>
            <person name="Botts M.R."/>
            <person name="Felix M.-A."/>
            <person name="Troemel E.R."/>
        </authorList>
    </citation>
    <scope>NUCLEOTIDE SEQUENCE [LARGE SCALE GENOMIC DNA]</scope>
    <source>
        <strain evidence="2 3">JUm2807</strain>
    </source>
</reference>
<accession>A0A177EDB7</accession>
<keyword evidence="3" id="KW-1185">Reference proteome</keyword>
<keyword evidence="1" id="KW-1133">Transmembrane helix</keyword>
<dbReference type="RefSeq" id="XP_067544505.1">
    <property type="nucleotide sequence ID" value="XM_067688918.1"/>
</dbReference>
<feature type="transmembrane region" description="Helical" evidence="1">
    <location>
        <begin position="74"/>
        <end position="95"/>
    </location>
</feature>
<comment type="caution">
    <text evidence="2">The sequence shown here is derived from an EMBL/GenBank/DDBJ whole genome shotgun (WGS) entry which is preliminary data.</text>
</comment>
<protein>
    <submittedName>
        <fullName evidence="2">Uncharacterized protein</fullName>
    </submittedName>
</protein>
<evidence type="ECO:0000313" key="3">
    <source>
        <dbReference type="Proteomes" id="UP000185944"/>
    </source>
</evidence>
<organism evidence="2 3">
    <name type="scientific">Nematocida displodere</name>
    <dbReference type="NCBI Taxonomy" id="1805483"/>
    <lineage>
        <taxon>Eukaryota</taxon>
        <taxon>Fungi</taxon>
        <taxon>Fungi incertae sedis</taxon>
        <taxon>Microsporidia</taxon>
        <taxon>Nematocida</taxon>
    </lineage>
</organism>
<dbReference type="GeneID" id="93647850"/>
<evidence type="ECO:0000313" key="2">
    <source>
        <dbReference type="EMBL" id="OAG29953.1"/>
    </source>
</evidence>
<sequence>MSEEDGARRGLDESEKLKMLRRDVEALRAVSIDLDTALTEDLEYIDKGHAQAKFSMGQLDKTLRNMNLLKNNSFTLILVVAGVVFGLMLFLGMLFR</sequence>
<dbReference type="VEuPathDB" id="MicrosporidiaDB:NEDG_01500"/>
<dbReference type="AlphaFoldDB" id="A0A177EDB7"/>
<keyword evidence="1" id="KW-0812">Transmembrane</keyword>
<evidence type="ECO:0000256" key="1">
    <source>
        <dbReference type="SAM" id="Phobius"/>
    </source>
</evidence>
<proteinExistence type="predicted"/>
<dbReference type="Proteomes" id="UP000185944">
    <property type="component" value="Unassembled WGS sequence"/>
</dbReference>
<dbReference type="OrthoDB" id="10598401at2759"/>
<dbReference type="EMBL" id="LTDL01000038">
    <property type="protein sequence ID" value="OAG29953.1"/>
    <property type="molecule type" value="Genomic_DNA"/>
</dbReference>